<reference evidence="2" key="2">
    <citation type="submission" date="2021-04" db="EMBL/GenBank/DDBJ databases">
        <authorList>
            <person name="Podell S."/>
        </authorList>
    </citation>
    <scope>NUCLEOTIDE SEQUENCE</scope>
    <source>
        <strain evidence="2">Hildebrandi</strain>
    </source>
</reference>
<sequence>MKNRAPIIPSPKYPRAAAAATIQLASRYGADNQYLLVQRSNPPDEGLWSIPGGKIELGESTLQAVQREIYEETKLITATNFPPSTCSPLRWHPHPFMTTDAIFKTGEDSEDEFTFHYVIAHCFAKIVLDGTPDEIPRLQPSDDALDAKWCTMTEILERRNSKNLSEGVITVLERAEELSQIGALHVS</sequence>
<reference evidence="2" key="1">
    <citation type="journal article" date="2021" name="Sci. Rep.">
        <title>Diploid genomic architecture of Nitzschia inconspicua, an elite biomass production diatom.</title>
        <authorList>
            <person name="Oliver A."/>
            <person name="Podell S."/>
            <person name="Pinowska A."/>
            <person name="Traller J.C."/>
            <person name="Smith S.R."/>
            <person name="McClure R."/>
            <person name="Beliaev A."/>
            <person name="Bohutskyi P."/>
            <person name="Hill E.A."/>
            <person name="Rabines A."/>
            <person name="Zheng H."/>
            <person name="Allen L.Z."/>
            <person name="Kuo A."/>
            <person name="Grigoriev I.V."/>
            <person name="Allen A.E."/>
            <person name="Hazlebeck D."/>
            <person name="Allen E.E."/>
        </authorList>
    </citation>
    <scope>NUCLEOTIDE SEQUENCE</scope>
    <source>
        <strain evidence="2">Hildebrandi</strain>
    </source>
</reference>
<evidence type="ECO:0000259" key="1">
    <source>
        <dbReference type="PROSITE" id="PS51462"/>
    </source>
</evidence>
<dbReference type="InterPro" id="IPR000086">
    <property type="entry name" value="NUDIX_hydrolase_dom"/>
</dbReference>
<accession>A0A9K3KYG8</accession>
<dbReference type="OrthoDB" id="43174at2759"/>
<evidence type="ECO:0000313" key="2">
    <source>
        <dbReference type="EMBL" id="KAG7352385.1"/>
    </source>
</evidence>
<dbReference type="CDD" id="cd04673">
    <property type="entry name" value="NUDIX_ADPRase"/>
    <property type="match status" value="1"/>
</dbReference>
<dbReference type="EMBL" id="JAGRRH010000017">
    <property type="protein sequence ID" value="KAG7352385.1"/>
    <property type="molecule type" value="Genomic_DNA"/>
</dbReference>
<dbReference type="PANTHER" id="PTHR43736">
    <property type="entry name" value="ADP-RIBOSE PYROPHOSPHATASE"/>
    <property type="match status" value="1"/>
</dbReference>
<keyword evidence="3" id="KW-1185">Reference proteome</keyword>
<evidence type="ECO:0000313" key="3">
    <source>
        <dbReference type="Proteomes" id="UP000693970"/>
    </source>
</evidence>
<dbReference type="Proteomes" id="UP000693970">
    <property type="component" value="Unassembled WGS sequence"/>
</dbReference>
<organism evidence="2 3">
    <name type="scientific">Nitzschia inconspicua</name>
    <dbReference type="NCBI Taxonomy" id="303405"/>
    <lineage>
        <taxon>Eukaryota</taxon>
        <taxon>Sar</taxon>
        <taxon>Stramenopiles</taxon>
        <taxon>Ochrophyta</taxon>
        <taxon>Bacillariophyta</taxon>
        <taxon>Bacillariophyceae</taxon>
        <taxon>Bacillariophycidae</taxon>
        <taxon>Bacillariales</taxon>
        <taxon>Bacillariaceae</taxon>
        <taxon>Nitzschia</taxon>
    </lineage>
</organism>
<gene>
    <name evidence="2" type="ORF">IV203_008433</name>
</gene>
<protein>
    <submittedName>
        <fullName evidence="2">NUDIX family hydrolase</fullName>
    </submittedName>
</protein>
<proteinExistence type="predicted"/>
<feature type="domain" description="Nudix hydrolase" evidence="1">
    <location>
        <begin position="14"/>
        <end position="177"/>
    </location>
</feature>
<dbReference type="PANTHER" id="PTHR43736:SF1">
    <property type="entry name" value="DIHYDRONEOPTERIN TRIPHOSPHATE DIPHOSPHATASE"/>
    <property type="match status" value="1"/>
</dbReference>
<dbReference type="PROSITE" id="PS51462">
    <property type="entry name" value="NUDIX"/>
    <property type="match status" value="1"/>
</dbReference>
<dbReference type="GO" id="GO:0016787">
    <property type="term" value="F:hydrolase activity"/>
    <property type="evidence" value="ECO:0007669"/>
    <property type="project" value="UniProtKB-KW"/>
</dbReference>
<dbReference type="Pfam" id="PF00293">
    <property type="entry name" value="NUDIX"/>
    <property type="match status" value="1"/>
</dbReference>
<dbReference type="AlphaFoldDB" id="A0A9K3KYG8"/>
<name>A0A9K3KYG8_9STRA</name>
<comment type="caution">
    <text evidence="2">The sequence shown here is derived from an EMBL/GenBank/DDBJ whole genome shotgun (WGS) entry which is preliminary data.</text>
</comment>
<keyword evidence="2" id="KW-0378">Hydrolase</keyword>